<protein>
    <recommendedName>
        <fullName evidence="1">HTH LytTR-type domain-containing protein</fullName>
    </recommendedName>
</protein>
<evidence type="ECO:0000259" key="1">
    <source>
        <dbReference type="SMART" id="SM00850"/>
    </source>
</evidence>
<reference evidence="2 3" key="1">
    <citation type="submission" date="2015-07" db="EMBL/GenBank/DDBJ databases">
        <title>The draft genome sequence of Leadbetterella sp. JN14-9.</title>
        <authorList>
            <person name="Liu Y."/>
            <person name="Du J."/>
            <person name="Shao Z."/>
        </authorList>
    </citation>
    <scope>NUCLEOTIDE SEQUENCE [LARGE SCALE GENOMIC DNA]</scope>
    <source>
        <strain evidence="2 3">JN14-9</strain>
    </source>
</reference>
<gene>
    <name evidence="2" type="ORF">AFM12_04185</name>
</gene>
<dbReference type="OrthoDB" id="965792at2"/>
<dbReference type="AlphaFoldDB" id="A0A0N8HAC4"/>
<dbReference type="EMBL" id="LGTQ01000005">
    <property type="protein sequence ID" value="KPM49780.1"/>
    <property type="molecule type" value="Genomic_DNA"/>
</dbReference>
<dbReference type="Proteomes" id="UP000050454">
    <property type="component" value="Unassembled WGS sequence"/>
</dbReference>
<dbReference type="Gene3D" id="2.40.50.1020">
    <property type="entry name" value="LytTr DNA-binding domain"/>
    <property type="match status" value="1"/>
</dbReference>
<organism evidence="2 3">
    <name type="scientific">Jiulongibacter sediminis</name>
    <dbReference type="NCBI Taxonomy" id="1605367"/>
    <lineage>
        <taxon>Bacteria</taxon>
        <taxon>Pseudomonadati</taxon>
        <taxon>Bacteroidota</taxon>
        <taxon>Cytophagia</taxon>
        <taxon>Cytophagales</taxon>
        <taxon>Leadbetterellaceae</taxon>
        <taxon>Jiulongibacter</taxon>
    </lineage>
</organism>
<comment type="caution">
    <text evidence="2">The sequence shown here is derived from an EMBL/GenBank/DDBJ whole genome shotgun (WGS) entry which is preliminary data.</text>
</comment>
<dbReference type="InterPro" id="IPR007492">
    <property type="entry name" value="LytTR_DNA-bd_dom"/>
</dbReference>
<dbReference type="GO" id="GO:0003677">
    <property type="term" value="F:DNA binding"/>
    <property type="evidence" value="ECO:0007669"/>
    <property type="project" value="InterPro"/>
</dbReference>
<keyword evidence="3" id="KW-1185">Reference proteome</keyword>
<accession>A0A0N8HAC4</accession>
<evidence type="ECO:0000313" key="2">
    <source>
        <dbReference type="EMBL" id="KPM49780.1"/>
    </source>
</evidence>
<name>A0A0N8HAC4_9BACT</name>
<proteinExistence type="predicted"/>
<dbReference type="STRING" id="1605367.AFM12_04185"/>
<feature type="domain" description="HTH LytTR-type" evidence="1">
    <location>
        <begin position="13"/>
        <end position="105"/>
    </location>
</feature>
<dbReference type="Pfam" id="PF04397">
    <property type="entry name" value="LytTR"/>
    <property type="match status" value="1"/>
</dbReference>
<evidence type="ECO:0000313" key="3">
    <source>
        <dbReference type="Proteomes" id="UP000050454"/>
    </source>
</evidence>
<dbReference type="SMART" id="SM00850">
    <property type="entry name" value="LytTR"/>
    <property type="match status" value="1"/>
</dbReference>
<sequence>MAMKTPKVLQQIAGIAKILFIEADQNYSVFHLSNGRRLVSGYTLKFHVQYLDEQQFFRMNRSLLVSWEFVSEVNFLKDNGIAVLKNDRRIRIPRRRLKAFQKEYNGKTN</sequence>